<keyword evidence="1" id="KW-0812">Transmembrane</keyword>
<evidence type="ECO:0000313" key="2">
    <source>
        <dbReference type="EMBL" id="JAA57161.1"/>
    </source>
</evidence>
<proteinExistence type="evidence at transcript level"/>
<reference evidence="2" key="1">
    <citation type="submission" date="2012-11" db="EMBL/GenBank/DDBJ databases">
        <authorList>
            <person name="Lucero-Rivera Y.E."/>
            <person name="Tovar-Ramirez D."/>
        </authorList>
    </citation>
    <scope>NUCLEOTIDE SEQUENCE</scope>
    <source>
        <tissue evidence="2">Salivary gland</tissue>
    </source>
</reference>
<reference evidence="2" key="2">
    <citation type="journal article" date="2015" name="J. Proteomics">
        <title>Sexual differences in the sialomes of the zebra tick, Rhipicephalus pulchellus.</title>
        <authorList>
            <person name="Tan A.W."/>
            <person name="Francischetti I.M."/>
            <person name="Slovak M."/>
            <person name="Kini R.M."/>
            <person name="Ribeiro J.M."/>
        </authorList>
    </citation>
    <scope>NUCLEOTIDE SEQUENCE</scope>
    <source>
        <tissue evidence="2">Salivary gland</tissue>
    </source>
</reference>
<evidence type="ECO:0000256" key="1">
    <source>
        <dbReference type="SAM" id="Phobius"/>
    </source>
</evidence>
<feature type="transmembrane region" description="Helical" evidence="1">
    <location>
        <begin position="54"/>
        <end position="73"/>
    </location>
</feature>
<accession>L7LYM3</accession>
<keyword evidence="1" id="KW-0472">Membrane</keyword>
<protein>
    <submittedName>
        <fullName evidence="2">Uncharacterized protein</fullName>
    </submittedName>
</protein>
<keyword evidence="1" id="KW-1133">Transmembrane helix</keyword>
<dbReference type="AlphaFoldDB" id="L7LYM3"/>
<name>L7LYM3_RHIPC</name>
<feature type="transmembrane region" description="Helical" evidence="1">
    <location>
        <begin position="85"/>
        <end position="110"/>
    </location>
</feature>
<sequence length="139" mass="16658">MRHHSRHSCHLLLYVCIFCLFGDFYTSCHCGFLFESIYCSCLVELKCLHNVFNFFYITDETMLMLVQVHSYLIHIYNEICSFCFICLRHLFFYFYCMLVLPFLCMCAFFVNDLLETKDFCIIFKLLQTDRSHSFGCILS</sequence>
<feature type="transmembrane region" description="Helical" evidence="1">
    <location>
        <begin position="12"/>
        <end position="34"/>
    </location>
</feature>
<dbReference type="EMBL" id="GACK01007873">
    <property type="protein sequence ID" value="JAA57161.1"/>
    <property type="molecule type" value="mRNA"/>
</dbReference>
<organism evidence="2">
    <name type="scientific">Rhipicephalus pulchellus</name>
    <name type="common">Yellow backed tick</name>
    <name type="synonym">Dermacentor pulchellus</name>
    <dbReference type="NCBI Taxonomy" id="72859"/>
    <lineage>
        <taxon>Eukaryota</taxon>
        <taxon>Metazoa</taxon>
        <taxon>Ecdysozoa</taxon>
        <taxon>Arthropoda</taxon>
        <taxon>Chelicerata</taxon>
        <taxon>Arachnida</taxon>
        <taxon>Acari</taxon>
        <taxon>Parasitiformes</taxon>
        <taxon>Ixodida</taxon>
        <taxon>Ixodoidea</taxon>
        <taxon>Ixodidae</taxon>
        <taxon>Rhipicephalinae</taxon>
        <taxon>Rhipicephalus</taxon>
        <taxon>Rhipicephalus</taxon>
    </lineage>
</organism>